<evidence type="ECO:0000256" key="5">
    <source>
        <dbReference type="ARBA" id="ARBA00022741"/>
    </source>
</evidence>
<sequence length="718" mass="81523">MIARFYGRNFELGYLRELCYASKNGVPLLGINDAAEYIGFRCTAVKSSFGRFAEKAILPCIVHWRGYHFVVVYKTKLKKDKQGKWSGYIYVANPAFDCVKYTVEEFLNGWISDRKDGEEKGTFLLVVPTLAFFHPDAHAESNNKVKLLYFFSYLKPYRRLFYQVFLGMALSMLFSFIFPFLSQSVVDLGIMNSNLNFIYLVLAAQLILSFSELGIGFIQSWIFLHVISRVNIALVSDFLAKMLKLPINFFESKNTGDIMQRIGDHSRIQSFFTSTTLGTVFSFLNFFVFSIILGYYNLYMLLVFIMGHALYVGWVMLFLKIRRELDFKHFERSSRNQSSLIEIITGAEEIKLYGCEQRMRNKWEGIQADLFHLEIKGLSVSQIQSTGAFFLSNVTNIILSVFSAYLVINGNITLGMMMSLSYIIGQLKGPVSSFIGFVHSYQDAKMSLERLGEVHFQQDEDQTDELRIPELPKVNRNIFLKNVTFGYLGEKIAPVLKNISISIPHNKITAIVGESGSGKTTLIKLLLGYYEPQYGDIFIGDTNLKNLNAKYWRSKCAAVMQDGSLFSATVAENIAISDARIDKDKLYCAANSANIHEFIEQMPSAYNTKIGPEGCGVSQGQRQRLLIARAIYKAPEFIFFDEATNALDANNERKVIENMYHFFSGRTSVIVAHRLSTVKYADQIIVLKSGEVAEIGTHQKLLASKGVYYNLVKNQLEL</sequence>
<dbReference type="EMBL" id="AFBN01000012">
    <property type="protein sequence ID" value="EGF59182.1"/>
    <property type="molecule type" value="Genomic_DNA"/>
</dbReference>
<evidence type="ECO:0000256" key="8">
    <source>
        <dbReference type="ARBA" id="ARBA00022989"/>
    </source>
</evidence>
<feature type="transmembrane region" description="Helical" evidence="10">
    <location>
        <begin position="388"/>
        <end position="408"/>
    </location>
</feature>
<evidence type="ECO:0000256" key="4">
    <source>
        <dbReference type="ARBA" id="ARBA00022692"/>
    </source>
</evidence>
<dbReference type="GO" id="GO:0016887">
    <property type="term" value="F:ATP hydrolysis activity"/>
    <property type="evidence" value="ECO:0007669"/>
    <property type="project" value="InterPro"/>
</dbReference>
<dbReference type="Proteomes" id="UP000003416">
    <property type="component" value="Unassembled WGS sequence"/>
</dbReference>
<feature type="transmembrane region" description="Helical" evidence="10">
    <location>
        <begin position="298"/>
        <end position="319"/>
    </location>
</feature>
<dbReference type="Pfam" id="PF03412">
    <property type="entry name" value="Peptidase_C39"/>
    <property type="match status" value="1"/>
</dbReference>
<keyword evidence="9 10" id="KW-0472">Membrane</keyword>
<evidence type="ECO:0000259" key="11">
    <source>
        <dbReference type="PROSITE" id="PS50893"/>
    </source>
</evidence>
<dbReference type="Gene3D" id="1.20.1560.10">
    <property type="entry name" value="ABC transporter type 1, transmembrane domain"/>
    <property type="match status" value="1"/>
</dbReference>
<keyword evidence="6" id="KW-0378">Hydrolase</keyword>
<dbReference type="AlphaFoldDB" id="F3PPJ5"/>
<evidence type="ECO:0000256" key="9">
    <source>
        <dbReference type="ARBA" id="ARBA00023136"/>
    </source>
</evidence>
<dbReference type="SUPFAM" id="SSF90123">
    <property type="entry name" value="ABC transporter transmembrane region"/>
    <property type="match status" value="1"/>
</dbReference>
<dbReference type="SUPFAM" id="SSF52540">
    <property type="entry name" value="P-loop containing nucleoside triphosphate hydrolases"/>
    <property type="match status" value="1"/>
</dbReference>
<dbReference type="PROSITE" id="PS50929">
    <property type="entry name" value="ABC_TM1F"/>
    <property type="match status" value="1"/>
</dbReference>
<dbReference type="STRING" id="763034.HMPREF9446_00646"/>
<dbReference type="Pfam" id="PF00664">
    <property type="entry name" value="ABC_membrane"/>
    <property type="match status" value="1"/>
</dbReference>
<evidence type="ECO:0000259" key="12">
    <source>
        <dbReference type="PROSITE" id="PS50929"/>
    </source>
</evidence>
<dbReference type="InterPro" id="IPR011527">
    <property type="entry name" value="ABC1_TM_dom"/>
</dbReference>
<dbReference type="GO" id="GO:0015421">
    <property type="term" value="F:ABC-type oligopeptide transporter activity"/>
    <property type="evidence" value="ECO:0007669"/>
    <property type="project" value="TreeGrafter"/>
</dbReference>
<feature type="transmembrane region" description="Helical" evidence="10">
    <location>
        <begin position="160"/>
        <end position="178"/>
    </location>
</feature>
<dbReference type="HOGENOM" id="CLU_000604_95_3_10"/>
<keyword evidence="8 10" id="KW-1133">Transmembrane helix</keyword>
<keyword evidence="5" id="KW-0547">Nucleotide-binding</keyword>
<gene>
    <name evidence="13" type="ORF">HMPREF9446_00646</name>
</gene>
<dbReference type="GO" id="GO:0008233">
    <property type="term" value="F:peptidase activity"/>
    <property type="evidence" value="ECO:0007669"/>
    <property type="project" value="InterPro"/>
</dbReference>
<dbReference type="PROSITE" id="PS50893">
    <property type="entry name" value="ABC_TRANSPORTER_2"/>
    <property type="match status" value="1"/>
</dbReference>
<organism evidence="13 14">
    <name type="scientific">Bacteroides fluxus YIT 12057</name>
    <dbReference type="NCBI Taxonomy" id="763034"/>
    <lineage>
        <taxon>Bacteria</taxon>
        <taxon>Pseudomonadati</taxon>
        <taxon>Bacteroidota</taxon>
        <taxon>Bacteroidia</taxon>
        <taxon>Bacteroidales</taxon>
        <taxon>Bacteroidaceae</taxon>
        <taxon>Bacteroides</taxon>
    </lineage>
</organism>
<dbReference type="PROSITE" id="PS00211">
    <property type="entry name" value="ABC_TRANSPORTER_1"/>
    <property type="match status" value="1"/>
</dbReference>
<dbReference type="Pfam" id="PF00005">
    <property type="entry name" value="ABC_tran"/>
    <property type="match status" value="1"/>
</dbReference>
<dbReference type="PANTHER" id="PTHR43394">
    <property type="entry name" value="ATP-DEPENDENT PERMEASE MDL1, MITOCHONDRIAL"/>
    <property type="match status" value="1"/>
</dbReference>
<keyword evidence="14" id="KW-1185">Reference proteome</keyword>
<comment type="subcellular location">
    <subcellularLocation>
        <location evidence="1">Cell membrane</location>
        <topology evidence="1">Multi-pass membrane protein</topology>
    </subcellularLocation>
</comment>
<dbReference type="Gene3D" id="3.90.70.10">
    <property type="entry name" value="Cysteine proteinases"/>
    <property type="match status" value="1"/>
</dbReference>
<dbReference type="SMART" id="SM00382">
    <property type="entry name" value="AAA"/>
    <property type="match status" value="1"/>
</dbReference>
<evidence type="ECO:0000256" key="1">
    <source>
        <dbReference type="ARBA" id="ARBA00004651"/>
    </source>
</evidence>
<accession>F3PPJ5</accession>
<dbReference type="CDD" id="cd18571">
    <property type="entry name" value="ABC_6TM_peptidase_like"/>
    <property type="match status" value="1"/>
</dbReference>
<feature type="domain" description="ABC transmembrane type-1" evidence="12">
    <location>
        <begin position="164"/>
        <end position="443"/>
    </location>
</feature>
<dbReference type="InterPro" id="IPR027417">
    <property type="entry name" value="P-loop_NTPase"/>
</dbReference>
<keyword evidence="3" id="KW-1003">Cell membrane</keyword>
<keyword evidence="7 13" id="KW-0067">ATP-binding</keyword>
<dbReference type="InterPro" id="IPR017871">
    <property type="entry name" value="ABC_transporter-like_CS"/>
</dbReference>
<evidence type="ECO:0000256" key="10">
    <source>
        <dbReference type="SAM" id="Phobius"/>
    </source>
</evidence>
<feature type="transmembrane region" description="Helical" evidence="10">
    <location>
        <begin position="271"/>
        <end position="292"/>
    </location>
</feature>
<dbReference type="FunFam" id="3.40.50.300:FF:000299">
    <property type="entry name" value="ABC transporter ATP-binding protein/permease"/>
    <property type="match status" value="1"/>
</dbReference>
<dbReference type="InterPro" id="IPR039421">
    <property type="entry name" value="Type_1_exporter"/>
</dbReference>
<dbReference type="PANTHER" id="PTHR43394:SF1">
    <property type="entry name" value="ATP-BINDING CASSETTE SUB-FAMILY B MEMBER 10, MITOCHONDRIAL"/>
    <property type="match status" value="1"/>
</dbReference>
<feature type="domain" description="ABC transporter" evidence="11">
    <location>
        <begin position="478"/>
        <end position="714"/>
    </location>
</feature>
<dbReference type="InterPro" id="IPR003439">
    <property type="entry name" value="ABC_transporter-like_ATP-bd"/>
</dbReference>
<evidence type="ECO:0000313" key="13">
    <source>
        <dbReference type="EMBL" id="EGF59182.1"/>
    </source>
</evidence>
<proteinExistence type="predicted"/>
<dbReference type="Gene3D" id="3.40.50.300">
    <property type="entry name" value="P-loop containing nucleotide triphosphate hydrolases"/>
    <property type="match status" value="1"/>
</dbReference>
<dbReference type="InterPro" id="IPR003593">
    <property type="entry name" value="AAA+_ATPase"/>
</dbReference>
<evidence type="ECO:0000256" key="3">
    <source>
        <dbReference type="ARBA" id="ARBA00022475"/>
    </source>
</evidence>
<keyword evidence="2" id="KW-0813">Transport</keyword>
<dbReference type="InterPro" id="IPR005074">
    <property type="entry name" value="Peptidase_C39"/>
</dbReference>
<evidence type="ECO:0000256" key="6">
    <source>
        <dbReference type="ARBA" id="ARBA00022801"/>
    </source>
</evidence>
<dbReference type="GO" id="GO:0006508">
    <property type="term" value="P:proteolysis"/>
    <property type="evidence" value="ECO:0007669"/>
    <property type="project" value="InterPro"/>
</dbReference>
<name>F3PPJ5_9BACE</name>
<reference evidence="13 14" key="1">
    <citation type="submission" date="2011-02" db="EMBL/GenBank/DDBJ databases">
        <authorList>
            <person name="Weinstock G."/>
            <person name="Sodergren E."/>
            <person name="Clifton S."/>
            <person name="Fulton L."/>
            <person name="Fulton B."/>
            <person name="Courtney L."/>
            <person name="Fronick C."/>
            <person name="Harrison M."/>
            <person name="Strong C."/>
            <person name="Farmer C."/>
            <person name="Delahaunty K."/>
            <person name="Markovic C."/>
            <person name="Hall O."/>
            <person name="Minx P."/>
            <person name="Tomlinson C."/>
            <person name="Mitreva M."/>
            <person name="Hou S."/>
            <person name="Chen J."/>
            <person name="Wollam A."/>
            <person name="Pepin K.H."/>
            <person name="Johnson M."/>
            <person name="Bhonagiri V."/>
            <person name="Zhang X."/>
            <person name="Suruliraj S."/>
            <person name="Warren W."/>
            <person name="Chinwalla A."/>
            <person name="Mardis E.R."/>
            <person name="Wilson R.K."/>
        </authorList>
    </citation>
    <scope>NUCLEOTIDE SEQUENCE [LARGE SCALE GENOMIC DNA]</scope>
    <source>
        <strain evidence="13 14">YIT 12057</strain>
    </source>
</reference>
<dbReference type="GO" id="GO:0005886">
    <property type="term" value="C:plasma membrane"/>
    <property type="evidence" value="ECO:0007669"/>
    <property type="project" value="UniProtKB-SubCell"/>
</dbReference>
<keyword evidence="4 10" id="KW-0812">Transmembrane</keyword>
<feature type="transmembrane region" description="Helical" evidence="10">
    <location>
        <begin position="198"/>
        <end position="224"/>
    </location>
</feature>
<dbReference type="InterPro" id="IPR036640">
    <property type="entry name" value="ABC1_TM_sf"/>
</dbReference>
<comment type="caution">
    <text evidence="13">The sequence shown here is derived from an EMBL/GenBank/DDBJ whole genome shotgun (WGS) entry which is preliminary data.</text>
</comment>
<evidence type="ECO:0000256" key="2">
    <source>
        <dbReference type="ARBA" id="ARBA00022448"/>
    </source>
</evidence>
<protein>
    <submittedName>
        <fullName evidence="13">ABC transporter, ATP-binding protein</fullName>
    </submittedName>
</protein>
<evidence type="ECO:0000256" key="7">
    <source>
        <dbReference type="ARBA" id="ARBA00022840"/>
    </source>
</evidence>
<dbReference type="GO" id="GO:0005524">
    <property type="term" value="F:ATP binding"/>
    <property type="evidence" value="ECO:0007669"/>
    <property type="project" value="UniProtKB-KW"/>
</dbReference>
<dbReference type="eggNOG" id="COG2274">
    <property type="taxonomic scope" value="Bacteria"/>
</dbReference>
<evidence type="ECO:0000313" key="14">
    <source>
        <dbReference type="Proteomes" id="UP000003416"/>
    </source>
</evidence>